<keyword evidence="1" id="KW-1133">Transmembrane helix</keyword>
<proteinExistence type="predicted"/>
<reference evidence="2" key="1">
    <citation type="submission" date="2023-07" db="EMBL/GenBank/DDBJ databases">
        <title>draft genome sequence of fig (Ficus carica).</title>
        <authorList>
            <person name="Takahashi T."/>
            <person name="Nishimura K."/>
        </authorList>
    </citation>
    <scope>NUCLEOTIDE SEQUENCE</scope>
</reference>
<comment type="caution">
    <text evidence="2">The sequence shown here is derived from an EMBL/GenBank/DDBJ whole genome shotgun (WGS) entry which is preliminary data.</text>
</comment>
<evidence type="ECO:0000313" key="2">
    <source>
        <dbReference type="EMBL" id="GMN48173.1"/>
    </source>
</evidence>
<accession>A0AA88D6X2</accession>
<gene>
    <name evidence="2" type="ORF">TIFTF001_017339</name>
</gene>
<name>A0AA88D6X2_FICCA</name>
<keyword evidence="1" id="KW-0472">Membrane</keyword>
<dbReference type="AlphaFoldDB" id="A0AA88D6X2"/>
<evidence type="ECO:0000256" key="1">
    <source>
        <dbReference type="SAM" id="Phobius"/>
    </source>
</evidence>
<dbReference type="Proteomes" id="UP001187192">
    <property type="component" value="Unassembled WGS sequence"/>
</dbReference>
<protein>
    <submittedName>
        <fullName evidence="2">Uncharacterized protein</fullName>
    </submittedName>
</protein>
<organism evidence="2 3">
    <name type="scientific">Ficus carica</name>
    <name type="common">Common fig</name>
    <dbReference type="NCBI Taxonomy" id="3494"/>
    <lineage>
        <taxon>Eukaryota</taxon>
        <taxon>Viridiplantae</taxon>
        <taxon>Streptophyta</taxon>
        <taxon>Embryophyta</taxon>
        <taxon>Tracheophyta</taxon>
        <taxon>Spermatophyta</taxon>
        <taxon>Magnoliopsida</taxon>
        <taxon>eudicotyledons</taxon>
        <taxon>Gunneridae</taxon>
        <taxon>Pentapetalae</taxon>
        <taxon>rosids</taxon>
        <taxon>fabids</taxon>
        <taxon>Rosales</taxon>
        <taxon>Moraceae</taxon>
        <taxon>Ficeae</taxon>
        <taxon>Ficus</taxon>
    </lineage>
</organism>
<evidence type="ECO:0000313" key="3">
    <source>
        <dbReference type="Proteomes" id="UP001187192"/>
    </source>
</evidence>
<feature type="transmembrane region" description="Helical" evidence="1">
    <location>
        <begin position="58"/>
        <end position="84"/>
    </location>
</feature>
<dbReference type="EMBL" id="BTGU01000027">
    <property type="protein sequence ID" value="GMN48173.1"/>
    <property type="molecule type" value="Genomic_DNA"/>
</dbReference>
<keyword evidence="1" id="KW-0812">Transmembrane</keyword>
<keyword evidence="3" id="KW-1185">Reference proteome</keyword>
<sequence>MGWGTSELSKGISEYLNGFCQVLNVLGEDLRLCGLSGYSCAASMLGLPNALKTDRGKVFLALVVLVCLLLHGLGELCVIVLYLTACKREAPWSKEDTGGVYAKVTQILKSAMEADTEAGIRTGIVTGTVIGTGRQVSGAARADHSEGGSIVVGEVLSELVPWVPTAVCPRSPEEGISSPTEVVEDLPGDLKRIYN</sequence>